<proteinExistence type="predicted"/>
<sequence length="178" mass="19765">MFNLETFVEDCKTAVRRGPSHGAVGEVLRRAMADPTAVTAALGAPRSGGLNAIYKSPELTILNMVWRPEMVLMPHDHNMWAVIGIYSGREDNIFWRRTRDGAGGRIEATEAKALAAGDVVLLGRDTIHSVINPLSKYTGAIHVYGGDFFEAERLEWEAEGLTERRWDPERAKALFADR</sequence>
<dbReference type="SUPFAM" id="SSF51182">
    <property type="entry name" value="RmlC-like cupins"/>
    <property type="match status" value="1"/>
</dbReference>
<dbReference type="InterPro" id="IPR011051">
    <property type="entry name" value="RmlC_Cupin_sf"/>
</dbReference>
<accession>A0ABQ6LRB2</accession>
<evidence type="ECO:0000313" key="2">
    <source>
        <dbReference type="Proteomes" id="UP001239909"/>
    </source>
</evidence>
<reference evidence="1 2" key="1">
    <citation type="submission" date="2023-04" db="EMBL/GenBank/DDBJ databases">
        <title>Marinoamorphus aggregata gen. nov., sp. Nov., isolate from tissue of brittle star Ophioplocus japonicus.</title>
        <authorList>
            <person name="Kawano K."/>
            <person name="Sawayama S."/>
            <person name="Nakagawa S."/>
        </authorList>
    </citation>
    <scope>NUCLEOTIDE SEQUENCE [LARGE SCALE GENOMIC DNA]</scope>
    <source>
        <strain evidence="1 2">NKW23</strain>
    </source>
</reference>
<dbReference type="EMBL" id="BSYI01000037">
    <property type="protein sequence ID" value="GMG84493.1"/>
    <property type="molecule type" value="Genomic_DNA"/>
</dbReference>
<keyword evidence="2" id="KW-1185">Reference proteome</keyword>
<comment type="caution">
    <text evidence="1">The sequence shown here is derived from an EMBL/GenBank/DDBJ whole genome shotgun (WGS) entry which is preliminary data.</text>
</comment>
<name>A0ABQ6LRB2_9RHOB</name>
<organism evidence="1 2">
    <name type="scientific">Paralimibaculum aggregatum</name>
    <dbReference type="NCBI Taxonomy" id="3036245"/>
    <lineage>
        <taxon>Bacteria</taxon>
        <taxon>Pseudomonadati</taxon>
        <taxon>Pseudomonadota</taxon>
        <taxon>Alphaproteobacteria</taxon>
        <taxon>Rhodobacterales</taxon>
        <taxon>Paracoccaceae</taxon>
        <taxon>Paralimibaculum</taxon>
    </lineage>
</organism>
<evidence type="ECO:0000313" key="1">
    <source>
        <dbReference type="EMBL" id="GMG84493.1"/>
    </source>
</evidence>
<dbReference type="RefSeq" id="WP_285673542.1">
    <property type="nucleotide sequence ID" value="NZ_BSYI01000037.1"/>
</dbReference>
<dbReference type="Proteomes" id="UP001239909">
    <property type="component" value="Unassembled WGS sequence"/>
</dbReference>
<dbReference type="InterPro" id="IPR014710">
    <property type="entry name" value="RmlC-like_jellyroll"/>
</dbReference>
<protein>
    <submittedName>
        <fullName evidence="1">Uncharacterized protein</fullName>
    </submittedName>
</protein>
<dbReference type="Gene3D" id="2.60.120.10">
    <property type="entry name" value="Jelly Rolls"/>
    <property type="match status" value="1"/>
</dbReference>
<gene>
    <name evidence="1" type="ORF">LNKW23_37090</name>
</gene>